<gene>
    <name evidence="15" type="ORF">RchiOBHm_Chr5g0021931</name>
</gene>
<evidence type="ECO:0000259" key="14">
    <source>
        <dbReference type="Pfam" id="PF08263"/>
    </source>
</evidence>
<keyword evidence="9 12" id="KW-0472">Membrane</keyword>
<comment type="similarity">
    <text evidence="2">Belongs to the RLP family.</text>
</comment>
<feature type="signal peptide" evidence="13">
    <location>
        <begin position="1"/>
        <end position="26"/>
    </location>
</feature>
<feature type="chain" id="PRO_5015192354" evidence="13">
    <location>
        <begin position="27"/>
        <end position="918"/>
    </location>
</feature>
<keyword evidence="16" id="KW-1185">Reference proteome</keyword>
<dbReference type="SMR" id="A0A2P6Q7N5"/>
<evidence type="ECO:0000313" key="16">
    <source>
        <dbReference type="Proteomes" id="UP000238479"/>
    </source>
</evidence>
<sequence length="918" mass="103270">MVNLNPISHLILHLLLLLFLASSGSGHGVPGSCFKEERQALLSFKHDLVDRFGRLSSWVGHACCQWQGISCNNRTSHVEKMDLRNTYRDTYPSSWVWNVTWFEDSLLTGKINPSLLRLKHLSYLDLSQNNFQSVHIPKFIGQLTSLRYLNLSNSYFAGEIPSSLGNLSNLNYLDVKCDDSGHVYSKNLNWLSHLSSLKYLNLGFVNLSSTGVSWLHDVNMLPSLLELHLSRCQIDGNQHPLSLPAINFTSLLVLDLSFNFINSPFPTWLLNLTSPKSLEHLDLSDMNLQGQIPQEILSGFSNCRDNGGMVSELQHLDLRSNSFSGSFPESFRHLSSLKTLDLSDNLMNGSIIPQDLGQLSQLVDLDLSQNSWNGILTEAHLMNLTRLETFRIGTDRPALSSSLIFNVTDDWLPPFNLREVYIQNCRAGPAFPVWLRSQTQLVHVLLDNTGISDRIPEEWLLKISSQVESLHLPNNDIGGKLPFQFKFPKITVIDLRRSQFEGTLQQLLPTNVPLLEQLYLSDNHLKGSIPPSICQLPNMTILSLRNNQFSGEFPQEWSLWSEIYVVDVSSNNLSGNIPSSMGIPSYLGVLKMNNNLFAGEIPSSLQNCSGLMDIDFSGNKLTGIVPVWMGSKLSELQVLLLRFNFLSGNIPQQLCNLQYLHILDLSHNNISGTIPMCLSNLTTLRSHLSFWGLYQDYDESTTVIMKGRELVYDVDHTLHLVMSIDFSSNNLEGEIPEDISSLVALVSMNLSRNHLVGKIPWKFRNLSKLETLDLSYNHLSGEIPQSFSSLTSLSHLNLSYNNLSGRIPSGPQLQTLDNSSYTGNPSLCGFPLSTKCQGDDTIRKQTFPEGDSEDEDHIGKLGFYISMVLGFVIGFWGVCGTLLIKKRWRYAYFQFFDNIKDKIALAIALKVTCLQQRF</sequence>
<name>A0A2P6Q7N5_ROSCH</name>
<dbReference type="Gene3D" id="3.80.10.10">
    <property type="entry name" value="Ribonuclease Inhibitor"/>
    <property type="match status" value="4"/>
</dbReference>
<accession>A0A2P6Q7N5</accession>
<protein>
    <submittedName>
        <fullName evidence="15">Putative leucine-rich repeat-containing, plant-type, leucine-rich repeat domain, L</fullName>
    </submittedName>
</protein>
<feature type="transmembrane region" description="Helical" evidence="12">
    <location>
        <begin position="861"/>
        <end position="884"/>
    </location>
</feature>
<keyword evidence="5 12" id="KW-0812">Transmembrane</keyword>
<evidence type="ECO:0000256" key="9">
    <source>
        <dbReference type="ARBA" id="ARBA00023136"/>
    </source>
</evidence>
<evidence type="ECO:0000256" key="4">
    <source>
        <dbReference type="ARBA" id="ARBA00022614"/>
    </source>
</evidence>
<comment type="subcellular location">
    <subcellularLocation>
        <location evidence="1">Cell membrane</location>
        <topology evidence="1">Single-pass type I membrane protein</topology>
    </subcellularLocation>
</comment>
<evidence type="ECO:0000256" key="10">
    <source>
        <dbReference type="ARBA" id="ARBA00023170"/>
    </source>
</evidence>
<dbReference type="OMA" id="MLPRWIS"/>
<keyword evidence="8 12" id="KW-1133">Transmembrane helix</keyword>
<proteinExistence type="inferred from homology"/>
<dbReference type="PANTHER" id="PTHR48063">
    <property type="entry name" value="LRR RECEPTOR-LIKE KINASE"/>
    <property type="match status" value="1"/>
</dbReference>
<dbReference type="GO" id="GO:0005886">
    <property type="term" value="C:plasma membrane"/>
    <property type="evidence" value="ECO:0007669"/>
    <property type="project" value="UniProtKB-SubCell"/>
</dbReference>
<dbReference type="InterPro" id="IPR001611">
    <property type="entry name" value="Leu-rich_rpt"/>
</dbReference>
<evidence type="ECO:0000256" key="7">
    <source>
        <dbReference type="ARBA" id="ARBA00022737"/>
    </source>
</evidence>
<evidence type="ECO:0000256" key="3">
    <source>
        <dbReference type="ARBA" id="ARBA00022475"/>
    </source>
</evidence>
<keyword evidence="4" id="KW-0433">Leucine-rich repeat</keyword>
<evidence type="ECO:0000256" key="6">
    <source>
        <dbReference type="ARBA" id="ARBA00022729"/>
    </source>
</evidence>
<dbReference type="FunFam" id="3.80.10.10:FF:000213">
    <property type="entry name" value="Tyrosine-sulfated glycopeptide receptor 1"/>
    <property type="match status" value="1"/>
</dbReference>
<dbReference type="Gramene" id="PRQ30195">
    <property type="protein sequence ID" value="PRQ30195"/>
    <property type="gene ID" value="RchiOBHm_Chr5g0021931"/>
</dbReference>
<feature type="domain" description="Leucine-rich repeat-containing N-terminal plant-type" evidence="14">
    <location>
        <begin position="36"/>
        <end position="72"/>
    </location>
</feature>
<keyword evidence="7" id="KW-0677">Repeat</keyword>
<evidence type="ECO:0000256" key="1">
    <source>
        <dbReference type="ARBA" id="ARBA00004251"/>
    </source>
</evidence>
<dbReference type="Pfam" id="PF00560">
    <property type="entry name" value="LRR_1"/>
    <property type="match status" value="6"/>
</dbReference>
<dbReference type="PROSITE" id="PS51450">
    <property type="entry name" value="LRR"/>
    <property type="match status" value="2"/>
</dbReference>
<keyword evidence="11" id="KW-0325">Glycoprotein</keyword>
<evidence type="ECO:0000256" key="13">
    <source>
        <dbReference type="SAM" id="SignalP"/>
    </source>
</evidence>
<organism evidence="15 16">
    <name type="scientific">Rosa chinensis</name>
    <name type="common">China rose</name>
    <dbReference type="NCBI Taxonomy" id="74649"/>
    <lineage>
        <taxon>Eukaryota</taxon>
        <taxon>Viridiplantae</taxon>
        <taxon>Streptophyta</taxon>
        <taxon>Embryophyta</taxon>
        <taxon>Tracheophyta</taxon>
        <taxon>Spermatophyta</taxon>
        <taxon>Magnoliopsida</taxon>
        <taxon>eudicotyledons</taxon>
        <taxon>Gunneridae</taxon>
        <taxon>Pentapetalae</taxon>
        <taxon>rosids</taxon>
        <taxon>fabids</taxon>
        <taxon>Rosales</taxon>
        <taxon>Rosaceae</taxon>
        <taxon>Rosoideae</taxon>
        <taxon>Rosoideae incertae sedis</taxon>
        <taxon>Rosa</taxon>
    </lineage>
</organism>
<dbReference type="PANTHER" id="PTHR48063:SF90">
    <property type="entry name" value="OS11G0565920 PROTEIN"/>
    <property type="match status" value="1"/>
</dbReference>
<dbReference type="AlphaFoldDB" id="A0A2P6Q7N5"/>
<keyword evidence="6 13" id="KW-0732">Signal</keyword>
<dbReference type="Pfam" id="PF08263">
    <property type="entry name" value="LRRNT_2"/>
    <property type="match status" value="1"/>
</dbReference>
<evidence type="ECO:0000313" key="15">
    <source>
        <dbReference type="EMBL" id="PRQ30195.1"/>
    </source>
</evidence>
<comment type="caution">
    <text evidence="15">The sequence shown here is derived from an EMBL/GenBank/DDBJ whole genome shotgun (WGS) entry which is preliminary data.</text>
</comment>
<reference evidence="15 16" key="1">
    <citation type="journal article" date="2018" name="Nat. Genet.">
        <title>The Rosa genome provides new insights in the design of modern roses.</title>
        <authorList>
            <person name="Bendahmane M."/>
        </authorList>
    </citation>
    <scope>NUCLEOTIDE SEQUENCE [LARGE SCALE GENOMIC DNA]</scope>
    <source>
        <strain evidence="16">cv. Old Blush</strain>
    </source>
</reference>
<keyword evidence="10" id="KW-0675">Receptor</keyword>
<dbReference type="InterPro" id="IPR046956">
    <property type="entry name" value="RLP23-like"/>
</dbReference>
<dbReference type="SUPFAM" id="SSF52058">
    <property type="entry name" value="L domain-like"/>
    <property type="match status" value="3"/>
</dbReference>
<dbReference type="InterPro" id="IPR032675">
    <property type="entry name" value="LRR_dom_sf"/>
</dbReference>
<evidence type="ECO:0000256" key="11">
    <source>
        <dbReference type="ARBA" id="ARBA00023180"/>
    </source>
</evidence>
<dbReference type="Proteomes" id="UP000238479">
    <property type="component" value="Chromosome 5"/>
</dbReference>
<keyword evidence="3" id="KW-1003">Cell membrane</keyword>
<dbReference type="InterPro" id="IPR013210">
    <property type="entry name" value="LRR_N_plant-typ"/>
</dbReference>
<evidence type="ECO:0000256" key="8">
    <source>
        <dbReference type="ARBA" id="ARBA00022989"/>
    </source>
</evidence>
<dbReference type="EMBL" id="PDCK01000043">
    <property type="protein sequence ID" value="PRQ30195.1"/>
    <property type="molecule type" value="Genomic_DNA"/>
</dbReference>
<dbReference type="PRINTS" id="PR00019">
    <property type="entry name" value="LEURICHRPT"/>
</dbReference>
<dbReference type="InterPro" id="IPR003591">
    <property type="entry name" value="Leu-rich_rpt_typical-subtyp"/>
</dbReference>
<evidence type="ECO:0000256" key="5">
    <source>
        <dbReference type="ARBA" id="ARBA00022692"/>
    </source>
</evidence>
<evidence type="ECO:0000256" key="2">
    <source>
        <dbReference type="ARBA" id="ARBA00009592"/>
    </source>
</evidence>
<dbReference type="Pfam" id="PF13855">
    <property type="entry name" value="LRR_8"/>
    <property type="match status" value="2"/>
</dbReference>
<dbReference type="FunFam" id="3.80.10.10:FF:000095">
    <property type="entry name" value="LRR receptor-like serine/threonine-protein kinase GSO1"/>
    <property type="match status" value="1"/>
</dbReference>
<evidence type="ECO:0000256" key="12">
    <source>
        <dbReference type="SAM" id="Phobius"/>
    </source>
</evidence>
<dbReference type="SMART" id="SM00369">
    <property type="entry name" value="LRR_TYP"/>
    <property type="match status" value="8"/>
</dbReference>